<dbReference type="HAMAP" id="MF_00374">
    <property type="entry name" value="Ribosomal_uL29"/>
    <property type="match status" value="1"/>
</dbReference>
<dbReference type="InterPro" id="IPR001854">
    <property type="entry name" value="Ribosomal_uL29"/>
</dbReference>
<accession>A0A381DXZ4</accession>
<dbReference type="AlphaFoldDB" id="A0A381DXZ4"/>
<gene>
    <name evidence="5 6" type="primary">rpmC</name>
    <name evidence="6" type="ORF">NCTC13294_00215</name>
</gene>
<keyword evidence="2 5" id="KW-0689">Ribosomal protein</keyword>
<dbReference type="NCBIfam" id="TIGR00012">
    <property type="entry name" value="L29"/>
    <property type="match status" value="1"/>
</dbReference>
<dbReference type="SUPFAM" id="SSF46561">
    <property type="entry name" value="Ribosomal protein L29 (L29p)"/>
    <property type="match status" value="1"/>
</dbReference>
<evidence type="ECO:0000313" key="7">
    <source>
        <dbReference type="Proteomes" id="UP000254572"/>
    </source>
</evidence>
<dbReference type="GO" id="GO:0005840">
    <property type="term" value="C:ribosome"/>
    <property type="evidence" value="ECO:0007669"/>
    <property type="project" value="UniProtKB-KW"/>
</dbReference>
<evidence type="ECO:0000256" key="4">
    <source>
        <dbReference type="ARBA" id="ARBA00035204"/>
    </source>
</evidence>
<dbReference type="EMBL" id="UFUW01000001">
    <property type="protein sequence ID" value="SUX18202.1"/>
    <property type="molecule type" value="Genomic_DNA"/>
</dbReference>
<dbReference type="Pfam" id="PF00831">
    <property type="entry name" value="Ribosomal_L29"/>
    <property type="match status" value="1"/>
</dbReference>
<dbReference type="InterPro" id="IPR036049">
    <property type="entry name" value="Ribosomal_uL29_sf"/>
</dbReference>
<dbReference type="GO" id="GO:0003735">
    <property type="term" value="F:structural constituent of ribosome"/>
    <property type="evidence" value="ECO:0007669"/>
    <property type="project" value="InterPro"/>
</dbReference>
<keyword evidence="7" id="KW-1185">Reference proteome</keyword>
<evidence type="ECO:0000256" key="2">
    <source>
        <dbReference type="ARBA" id="ARBA00022980"/>
    </source>
</evidence>
<sequence length="63" mass="7446">MLSLLRGKDTTGLREELIVLRQMQLKLIMQKASSNLDKQHQIRQVRRNIARVKTLLRQHNVKV</sequence>
<dbReference type="OrthoDB" id="9815192at2"/>
<keyword evidence="3 5" id="KW-0687">Ribonucleoprotein</keyword>
<organism evidence="6 7">
    <name type="scientific">Cardiobacterium valvarum</name>
    <dbReference type="NCBI Taxonomy" id="194702"/>
    <lineage>
        <taxon>Bacteria</taxon>
        <taxon>Pseudomonadati</taxon>
        <taxon>Pseudomonadota</taxon>
        <taxon>Gammaproteobacteria</taxon>
        <taxon>Cardiobacteriales</taxon>
        <taxon>Cardiobacteriaceae</taxon>
        <taxon>Cardiobacterium</taxon>
    </lineage>
</organism>
<evidence type="ECO:0000313" key="6">
    <source>
        <dbReference type="EMBL" id="SUX18202.1"/>
    </source>
</evidence>
<dbReference type="Proteomes" id="UP000254572">
    <property type="component" value="Unassembled WGS sequence"/>
</dbReference>
<reference evidence="6 7" key="1">
    <citation type="submission" date="2018-06" db="EMBL/GenBank/DDBJ databases">
        <authorList>
            <consortium name="Pathogen Informatics"/>
            <person name="Doyle S."/>
        </authorList>
    </citation>
    <scope>NUCLEOTIDE SEQUENCE [LARGE SCALE GENOMIC DNA]</scope>
    <source>
        <strain evidence="6 7">NCTC13294</strain>
    </source>
</reference>
<protein>
    <recommendedName>
        <fullName evidence="4 5">Large ribosomal subunit protein uL29</fullName>
    </recommendedName>
</protein>
<evidence type="ECO:0000256" key="5">
    <source>
        <dbReference type="HAMAP-Rule" id="MF_00374"/>
    </source>
</evidence>
<dbReference type="GO" id="GO:1990904">
    <property type="term" value="C:ribonucleoprotein complex"/>
    <property type="evidence" value="ECO:0007669"/>
    <property type="project" value="UniProtKB-KW"/>
</dbReference>
<name>A0A381DXZ4_9GAMM</name>
<comment type="similarity">
    <text evidence="1 5">Belongs to the universal ribosomal protein uL29 family.</text>
</comment>
<dbReference type="CDD" id="cd00427">
    <property type="entry name" value="Ribosomal_L29_HIP"/>
    <property type="match status" value="1"/>
</dbReference>
<proteinExistence type="inferred from homology"/>
<dbReference type="GO" id="GO:0006412">
    <property type="term" value="P:translation"/>
    <property type="evidence" value="ECO:0007669"/>
    <property type="project" value="UniProtKB-UniRule"/>
</dbReference>
<dbReference type="RefSeq" id="WP_115610535.1">
    <property type="nucleotide sequence ID" value="NZ_JBHLZC010000001.1"/>
</dbReference>
<evidence type="ECO:0000256" key="1">
    <source>
        <dbReference type="ARBA" id="ARBA00009254"/>
    </source>
</evidence>
<evidence type="ECO:0000256" key="3">
    <source>
        <dbReference type="ARBA" id="ARBA00023274"/>
    </source>
</evidence>
<dbReference type="Gene3D" id="1.10.287.310">
    <property type="match status" value="1"/>
</dbReference>